<dbReference type="InterPro" id="IPR001401">
    <property type="entry name" value="Dynamin_GTPase"/>
</dbReference>
<dbReference type="GO" id="GO:0000266">
    <property type="term" value="P:mitochondrial fission"/>
    <property type="evidence" value="ECO:0007669"/>
    <property type="project" value="TreeGrafter"/>
</dbReference>
<dbReference type="PANTHER" id="PTHR11566">
    <property type="entry name" value="DYNAMIN"/>
    <property type="match status" value="1"/>
</dbReference>
<evidence type="ECO:0000313" key="3">
    <source>
        <dbReference type="Proteomes" id="UP000235388"/>
    </source>
</evidence>
<dbReference type="GO" id="GO:0016559">
    <property type="term" value="P:peroxisome fission"/>
    <property type="evidence" value="ECO:0007669"/>
    <property type="project" value="TreeGrafter"/>
</dbReference>
<dbReference type="STRING" id="200324.A0A2N5SQV1"/>
<organism evidence="2 3">
    <name type="scientific">Puccinia coronata f. sp. avenae</name>
    <dbReference type="NCBI Taxonomy" id="200324"/>
    <lineage>
        <taxon>Eukaryota</taxon>
        <taxon>Fungi</taxon>
        <taxon>Dikarya</taxon>
        <taxon>Basidiomycota</taxon>
        <taxon>Pucciniomycotina</taxon>
        <taxon>Pucciniomycetes</taxon>
        <taxon>Pucciniales</taxon>
        <taxon>Pucciniaceae</taxon>
        <taxon>Puccinia</taxon>
    </lineage>
</organism>
<reference evidence="2 3" key="1">
    <citation type="submission" date="2017-11" db="EMBL/GenBank/DDBJ databases">
        <title>De novo assembly and phasing of dikaryotic genomes from two isolates of Puccinia coronata f. sp. avenae, the causal agent of oat crown rust.</title>
        <authorList>
            <person name="Miller M.E."/>
            <person name="Zhang Y."/>
            <person name="Omidvar V."/>
            <person name="Sperschneider J."/>
            <person name="Schwessinger B."/>
            <person name="Raley C."/>
            <person name="Palmer J.M."/>
            <person name="Garnica D."/>
            <person name="Upadhyaya N."/>
            <person name="Rathjen J."/>
            <person name="Taylor J.M."/>
            <person name="Park R.F."/>
            <person name="Dodds P.N."/>
            <person name="Hirsch C.D."/>
            <person name="Kianian S.F."/>
            <person name="Figueroa M."/>
        </authorList>
    </citation>
    <scope>NUCLEOTIDE SEQUENCE [LARGE SCALE GENOMIC DNA]</scope>
    <source>
        <strain evidence="2">12NC29</strain>
    </source>
</reference>
<dbReference type="GO" id="GO:0005874">
    <property type="term" value="C:microtubule"/>
    <property type="evidence" value="ECO:0007669"/>
    <property type="project" value="TreeGrafter"/>
</dbReference>
<accession>A0A2N5SQV1</accession>
<dbReference type="Pfam" id="PF00350">
    <property type="entry name" value="Dynamin_N"/>
    <property type="match status" value="2"/>
</dbReference>
<feature type="domain" description="Dynamin GTPase" evidence="1">
    <location>
        <begin position="4"/>
        <end position="167"/>
    </location>
</feature>
<gene>
    <name evidence="2" type="ORF">PCANC_24123</name>
</gene>
<comment type="caution">
    <text evidence="2">The sequence shown here is derived from an EMBL/GenBank/DDBJ whole genome shotgun (WGS) entry which is preliminary data.</text>
</comment>
<dbReference type="SMART" id="SM00053">
    <property type="entry name" value="DYNc"/>
    <property type="match status" value="1"/>
</dbReference>
<dbReference type="GO" id="GO:0008017">
    <property type="term" value="F:microtubule binding"/>
    <property type="evidence" value="ECO:0007669"/>
    <property type="project" value="TreeGrafter"/>
</dbReference>
<dbReference type="SUPFAM" id="SSF52540">
    <property type="entry name" value="P-loop containing nucleoside triphosphate hydrolases"/>
    <property type="match status" value="1"/>
</dbReference>
<name>A0A2N5SQV1_9BASI</name>
<dbReference type="GO" id="GO:0005525">
    <property type="term" value="F:GTP binding"/>
    <property type="evidence" value="ECO:0007669"/>
    <property type="project" value="InterPro"/>
</dbReference>
<evidence type="ECO:0000313" key="2">
    <source>
        <dbReference type="EMBL" id="PLW15600.1"/>
    </source>
</evidence>
<dbReference type="InterPro" id="IPR045063">
    <property type="entry name" value="Dynamin_N"/>
</dbReference>
<keyword evidence="3" id="KW-1185">Reference proteome</keyword>
<dbReference type="Proteomes" id="UP000235388">
    <property type="component" value="Unassembled WGS sequence"/>
</dbReference>
<dbReference type="InterPro" id="IPR027417">
    <property type="entry name" value="P-loop_NTPase"/>
</dbReference>
<evidence type="ECO:0000259" key="1">
    <source>
        <dbReference type="SMART" id="SM00053"/>
    </source>
</evidence>
<dbReference type="GO" id="GO:0048312">
    <property type="term" value="P:intracellular distribution of mitochondria"/>
    <property type="evidence" value="ECO:0007669"/>
    <property type="project" value="TreeGrafter"/>
</dbReference>
<proteinExistence type="predicted"/>
<dbReference type="EMBL" id="PGCJ01000891">
    <property type="protein sequence ID" value="PLW15600.1"/>
    <property type="molecule type" value="Genomic_DNA"/>
</dbReference>
<dbReference type="Gene3D" id="3.40.50.300">
    <property type="entry name" value="P-loop containing nucleotide triphosphate hydrolases"/>
    <property type="match status" value="2"/>
</dbReference>
<sequence>MAMDQTLIKTINKLQDSFSSVGVQNPINLPQIAVIGSQSSGKSSVLKNFVGRDFLPRGKPGEKFHNFNKIRINFLGLTKVLVGDQPRDTEKQIKDMLFKFITKPNSIILAVTAANTDLAYSGRLKLAREVDPDGTPTIGLLTKVDLMAQGTNVVDILAGRIIPLRFG</sequence>
<protein>
    <recommendedName>
        <fullName evidence="1">Dynamin GTPase domain-containing protein</fullName>
    </recommendedName>
</protein>
<dbReference type="AlphaFoldDB" id="A0A2N5SQV1"/>
<dbReference type="GO" id="GO:0006897">
    <property type="term" value="P:endocytosis"/>
    <property type="evidence" value="ECO:0007669"/>
    <property type="project" value="TreeGrafter"/>
</dbReference>
<dbReference type="GO" id="GO:0016020">
    <property type="term" value="C:membrane"/>
    <property type="evidence" value="ECO:0007669"/>
    <property type="project" value="TreeGrafter"/>
</dbReference>
<dbReference type="InterPro" id="IPR022812">
    <property type="entry name" value="Dynamin"/>
</dbReference>
<dbReference type="GO" id="GO:0003924">
    <property type="term" value="F:GTPase activity"/>
    <property type="evidence" value="ECO:0007669"/>
    <property type="project" value="InterPro"/>
</dbReference>
<dbReference type="PANTHER" id="PTHR11566:SF220">
    <property type="entry name" value="VACUOLAR PROTEIN SORTING-ASSOCIATED PROTEIN 1"/>
    <property type="match status" value="1"/>
</dbReference>
<dbReference type="OrthoDB" id="5061070at2759"/>
<dbReference type="GO" id="GO:0005777">
    <property type="term" value="C:peroxisome"/>
    <property type="evidence" value="ECO:0007669"/>
    <property type="project" value="TreeGrafter"/>
</dbReference>